<dbReference type="SUPFAM" id="SSF53474">
    <property type="entry name" value="alpha/beta-Hydrolases"/>
    <property type="match status" value="1"/>
</dbReference>
<dbReference type="AlphaFoldDB" id="A0AA36BA69"/>
<protein>
    <recommendedName>
        <fullName evidence="3">Serine aminopeptidase S33 domain-containing protein</fullName>
    </recommendedName>
</protein>
<feature type="region of interest" description="Disordered" evidence="1">
    <location>
        <begin position="1"/>
        <end position="126"/>
    </location>
</feature>
<evidence type="ECO:0000259" key="3">
    <source>
        <dbReference type="Pfam" id="PF12146"/>
    </source>
</evidence>
<dbReference type="PANTHER" id="PTHR12277:SF194">
    <property type="entry name" value="FI04476P"/>
    <property type="match status" value="1"/>
</dbReference>
<sequence>MGENTNEKNKNKKKTEKNNNKTDNTNKNNNKPNNKTTTNNNNNNKTNNNNNNKANSNNNNKASNNNNNNKANNNNNNNKANSNNNNKANKNNNNKTANNNKANSSKANNNNNNKASNKSNNKKKSSKCTKACLSGLKSLFYLLLVIVFCTHGLLPVFFWTFPEISNFVIFSNRLKWTVFANLSDPHSFGLDYTRNFFLQSKRNIKLGAWHILPDNLRSKGKDFSDNDFEKSLQKSDAPIVMYMHGNSGSRACGHRVKLYHRLSQMNYHIITFDYRGFGESTGIPFEDGVVEDSLFVYNWIRSKVSPDTPIILWGHSLGTGIATRLAKILCDGGMPPSALVLESPFNNILEASANLPPFSLYRPFRPLSYMILSSVERCGTEFASDQNIKDVTSPILILHAEDDGLIPIKLAMKLYMAGMESRPKTSGQLQLVPFDKSFGYGHKHLHSAPNFASVVKSFVESST</sequence>
<dbReference type="GO" id="GO:0006660">
    <property type="term" value="P:phosphatidylserine catabolic process"/>
    <property type="evidence" value="ECO:0007669"/>
    <property type="project" value="TreeGrafter"/>
</dbReference>
<dbReference type="Pfam" id="PF12146">
    <property type="entry name" value="Hydrolase_4"/>
    <property type="match status" value="1"/>
</dbReference>
<gene>
    <name evidence="4" type="ORF">OCTVUL_1B024252</name>
</gene>
<dbReference type="GO" id="GO:0005789">
    <property type="term" value="C:endoplasmic reticulum membrane"/>
    <property type="evidence" value="ECO:0007669"/>
    <property type="project" value="TreeGrafter"/>
</dbReference>
<dbReference type="Gene3D" id="3.40.50.1820">
    <property type="entry name" value="alpha/beta hydrolase"/>
    <property type="match status" value="1"/>
</dbReference>
<feature type="transmembrane region" description="Helical" evidence="2">
    <location>
        <begin position="139"/>
        <end position="161"/>
    </location>
</feature>
<dbReference type="InterPro" id="IPR022742">
    <property type="entry name" value="Hydrolase_4"/>
</dbReference>
<dbReference type="GO" id="GO:0004622">
    <property type="term" value="F:phosphatidylcholine lysophospholipase activity"/>
    <property type="evidence" value="ECO:0007669"/>
    <property type="project" value="TreeGrafter"/>
</dbReference>
<keyword evidence="2" id="KW-0472">Membrane</keyword>
<evidence type="ECO:0000256" key="1">
    <source>
        <dbReference type="SAM" id="MobiDB-lite"/>
    </source>
</evidence>
<evidence type="ECO:0000256" key="2">
    <source>
        <dbReference type="SAM" id="Phobius"/>
    </source>
</evidence>
<dbReference type="GO" id="GO:0047372">
    <property type="term" value="F:monoacylglycerol lipase activity"/>
    <property type="evidence" value="ECO:0007669"/>
    <property type="project" value="TreeGrafter"/>
</dbReference>
<reference evidence="4" key="1">
    <citation type="submission" date="2023-08" db="EMBL/GenBank/DDBJ databases">
        <authorList>
            <person name="Alioto T."/>
            <person name="Alioto T."/>
            <person name="Gomez Garrido J."/>
        </authorList>
    </citation>
    <scope>NUCLEOTIDE SEQUENCE</scope>
</reference>
<name>A0AA36BA69_OCTVU</name>
<keyword evidence="5" id="KW-1185">Reference proteome</keyword>
<dbReference type="InterPro" id="IPR029058">
    <property type="entry name" value="AB_hydrolase_fold"/>
</dbReference>
<dbReference type="EMBL" id="OX597824">
    <property type="protein sequence ID" value="CAI9730680.1"/>
    <property type="molecule type" value="Genomic_DNA"/>
</dbReference>
<accession>A0AA36BA69</accession>
<organism evidence="4 5">
    <name type="scientific">Octopus vulgaris</name>
    <name type="common">Common octopus</name>
    <dbReference type="NCBI Taxonomy" id="6645"/>
    <lineage>
        <taxon>Eukaryota</taxon>
        <taxon>Metazoa</taxon>
        <taxon>Spiralia</taxon>
        <taxon>Lophotrochozoa</taxon>
        <taxon>Mollusca</taxon>
        <taxon>Cephalopoda</taxon>
        <taxon>Coleoidea</taxon>
        <taxon>Octopodiformes</taxon>
        <taxon>Octopoda</taxon>
        <taxon>Incirrata</taxon>
        <taxon>Octopodidae</taxon>
        <taxon>Octopus</taxon>
    </lineage>
</organism>
<dbReference type="Proteomes" id="UP001162480">
    <property type="component" value="Chromosome 11"/>
</dbReference>
<dbReference type="PANTHER" id="PTHR12277">
    <property type="entry name" value="ALPHA/BETA HYDROLASE DOMAIN-CONTAINING PROTEIN"/>
    <property type="match status" value="1"/>
</dbReference>
<keyword evidence="2" id="KW-0812">Transmembrane</keyword>
<proteinExistence type="predicted"/>
<keyword evidence="2" id="KW-1133">Transmembrane helix</keyword>
<evidence type="ECO:0000313" key="4">
    <source>
        <dbReference type="EMBL" id="CAI9730680.1"/>
    </source>
</evidence>
<evidence type="ECO:0000313" key="5">
    <source>
        <dbReference type="Proteomes" id="UP001162480"/>
    </source>
</evidence>
<dbReference type="GO" id="GO:0052651">
    <property type="term" value="P:monoacylglycerol catabolic process"/>
    <property type="evidence" value="ECO:0007669"/>
    <property type="project" value="TreeGrafter"/>
</dbReference>
<feature type="domain" description="Serine aminopeptidase S33" evidence="3">
    <location>
        <begin position="239"/>
        <end position="352"/>
    </location>
</feature>
<feature type="compositionally biased region" description="Low complexity" evidence="1">
    <location>
        <begin position="21"/>
        <end position="119"/>
    </location>
</feature>